<dbReference type="AlphaFoldDB" id="A0AAW2HU94"/>
<comment type="caution">
    <text evidence="1">The sequence shown here is derived from an EMBL/GenBank/DDBJ whole genome shotgun (WGS) entry which is preliminary data.</text>
</comment>
<evidence type="ECO:0000313" key="1">
    <source>
        <dbReference type="EMBL" id="KAL0273071.1"/>
    </source>
</evidence>
<reference evidence="1" key="1">
    <citation type="journal article" date="2024" name="Gigascience">
        <title>Chromosome-level genome of the poultry shaft louse Menopon gallinae provides insight into the host-switching and adaptive evolution of parasitic lice.</title>
        <authorList>
            <person name="Xu Y."/>
            <person name="Ma L."/>
            <person name="Liu S."/>
            <person name="Liang Y."/>
            <person name="Liu Q."/>
            <person name="He Z."/>
            <person name="Tian L."/>
            <person name="Duan Y."/>
            <person name="Cai W."/>
            <person name="Li H."/>
            <person name="Song F."/>
        </authorList>
    </citation>
    <scope>NUCLEOTIDE SEQUENCE</scope>
    <source>
        <strain evidence="1">Cailab_2023a</strain>
    </source>
</reference>
<dbReference type="EMBL" id="JARGDH010000003">
    <property type="protein sequence ID" value="KAL0273071.1"/>
    <property type="molecule type" value="Genomic_DNA"/>
</dbReference>
<sequence>MMSQNAMLGAMSQERTKILKVNPIYIRQTRFTARGFPDLKGKKLSAVDQKLKIFLEELYRFVCKYCCWTIRRRPAWARSVWR</sequence>
<gene>
    <name evidence="1" type="ORF">PYX00_005831</name>
</gene>
<proteinExistence type="predicted"/>
<protein>
    <submittedName>
        <fullName evidence="1">Uncharacterized protein</fullName>
    </submittedName>
</protein>
<accession>A0AAW2HU94</accession>
<organism evidence="1">
    <name type="scientific">Menopon gallinae</name>
    <name type="common">poultry shaft louse</name>
    <dbReference type="NCBI Taxonomy" id="328185"/>
    <lineage>
        <taxon>Eukaryota</taxon>
        <taxon>Metazoa</taxon>
        <taxon>Ecdysozoa</taxon>
        <taxon>Arthropoda</taxon>
        <taxon>Hexapoda</taxon>
        <taxon>Insecta</taxon>
        <taxon>Pterygota</taxon>
        <taxon>Neoptera</taxon>
        <taxon>Paraneoptera</taxon>
        <taxon>Psocodea</taxon>
        <taxon>Troctomorpha</taxon>
        <taxon>Phthiraptera</taxon>
        <taxon>Amblycera</taxon>
        <taxon>Menoponidae</taxon>
        <taxon>Menopon</taxon>
    </lineage>
</organism>
<name>A0AAW2HU94_9NEOP</name>